<evidence type="ECO:0000256" key="1">
    <source>
        <dbReference type="SAM" id="MobiDB-lite"/>
    </source>
</evidence>
<feature type="compositionally biased region" description="Basic residues" evidence="1">
    <location>
        <begin position="167"/>
        <end position="176"/>
    </location>
</feature>
<dbReference type="InterPro" id="IPR033305">
    <property type="entry name" value="Hydin-like"/>
</dbReference>
<keyword evidence="3" id="KW-1185">Reference proteome</keyword>
<evidence type="ECO:0000313" key="3">
    <source>
        <dbReference type="Proteomes" id="UP001642520"/>
    </source>
</evidence>
<evidence type="ECO:0000313" key="2">
    <source>
        <dbReference type="EMBL" id="CAL7939801.1"/>
    </source>
</evidence>
<gene>
    <name evidence="2" type="ORF">XYLVIOL_LOCUS4114</name>
</gene>
<dbReference type="PANTHER" id="PTHR23053">
    <property type="entry name" value="DLEC1 DELETED IN LUNG AND ESOPHAGEAL CANCER 1"/>
    <property type="match status" value="1"/>
</dbReference>
<dbReference type="EMBL" id="CAXAJV020001290">
    <property type="protein sequence ID" value="CAL7939801.1"/>
    <property type="molecule type" value="Genomic_DNA"/>
</dbReference>
<sequence length="606" mass="69821">MSFETQIVTLTGRGIEKRVNIIAPIIRFLPTVPFTEIQDKVFTIENECDYPVELFWHHLDNSFQTEEQIAKALLHYYKAKEILLPLRKPGEPIPWQLTKFYNDLINEMARTLALEKLEKQEPLEEDVVSELRTPGRDARKRRERRRGTKRKLRKHTARSAQPSTSRKSSHRSRRGKKSELPSDTSSTCSDKKDCPDFSLFGETSMEYFPLPTNDPEGIQQLLFCYIDGLHKAAGIQSRMKDPVKELFASIERKSIASDDLPDPSKPRKRVCVIFHGAPFTEYQEAACRSAKVLQVPVLEIDEAIAEVIAFGGSACSIQLRQIIDDAYESYSEAFEKQKQQSAIQDARETEETESQSTKRSRGKRKGSPRDKSSRTADSPKGRKKTRTSKSTETEAPAVREEVIPRLRADPDPLKELEKIPAAETLEMLDSLSRYEYKIRAILLLERVVDVRTIHESPRDKADRSARRKQETTFLRISPELIVEALRERLSAEDFKRGFVVQSLRCNFLRNNALEVLLSLLRIVGHIEYLQFVVFLNSMACYDSKVEQLRREIGKTSLTHFNHNFIKTRFSSLQRRKRRISTRGSRTSTRCRGPSTISFPTRIRRCI</sequence>
<dbReference type="PANTHER" id="PTHR23053:SF0">
    <property type="entry name" value="HYDROCEPHALUS-INDUCING PROTEIN HOMOLOG"/>
    <property type="match status" value="1"/>
</dbReference>
<organism evidence="2 3">
    <name type="scientific">Xylocopa violacea</name>
    <name type="common">Violet carpenter bee</name>
    <name type="synonym">Apis violacea</name>
    <dbReference type="NCBI Taxonomy" id="135666"/>
    <lineage>
        <taxon>Eukaryota</taxon>
        <taxon>Metazoa</taxon>
        <taxon>Ecdysozoa</taxon>
        <taxon>Arthropoda</taxon>
        <taxon>Hexapoda</taxon>
        <taxon>Insecta</taxon>
        <taxon>Pterygota</taxon>
        <taxon>Neoptera</taxon>
        <taxon>Endopterygota</taxon>
        <taxon>Hymenoptera</taxon>
        <taxon>Apocrita</taxon>
        <taxon>Aculeata</taxon>
        <taxon>Apoidea</taxon>
        <taxon>Anthophila</taxon>
        <taxon>Apidae</taxon>
        <taxon>Xylocopa</taxon>
        <taxon>Xylocopa</taxon>
    </lineage>
</organism>
<protein>
    <submittedName>
        <fullName evidence="2">Uncharacterized protein</fullName>
    </submittedName>
</protein>
<feature type="compositionally biased region" description="Basic and acidic residues" evidence="1">
    <location>
        <begin position="367"/>
        <end position="380"/>
    </location>
</feature>
<accession>A0ABP1NHS2</accession>
<comment type="caution">
    <text evidence="2">The sequence shown here is derived from an EMBL/GenBank/DDBJ whole genome shotgun (WGS) entry which is preliminary data.</text>
</comment>
<name>A0ABP1NHS2_XYLVO</name>
<reference evidence="2 3" key="1">
    <citation type="submission" date="2024-08" db="EMBL/GenBank/DDBJ databases">
        <authorList>
            <person name="Will J Nash"/>
            <person name="Angela Man"/>
            <person name="Seanna McTaggart"/>
            <person name="Kendall Baker"/>
            <person name="Tom Barker"/>
            <person name="Leah Catchpole"/>
            <person name="Alex Durrant"/>
            <person name="Karim Gharbi"/>
            <person name="Naomi Irish"/>
            <person name="Gemy Kaithakottil"/>
            <person name="Debby Ku"/>
            <person name="Aaliyah Providence"/>
            <person name="Felix Shaw"/>
            <person name="David Swarbreck"/>
            <person name="Chris Watkins"/>
            <person name="Ann M. McCartney"/>
            <person name="Giulio Formenti"/>
            <person name="Alice Mouton"/>
            <person name="Noel Vella"/>
            <person name="Bjorn M von Reumont"/>
            <person name="Adriana Vella"/>
            <person name="Wilfried Haerty"/>
        </authorList>
    </citation>
    <scope>NUCLEOTIDE SEQUENCE [LARGE SCALE GENOMIC DNA]</scope>
</reference>
<feature type="compositionally biased region" description="Basic and acidic residues" evidence="1">
    <location>
        <begin position="389"/>
        <end position="406"/>
    </location>
</feature>
<feature type="region of interest" description="Disordered" evidence="1">
    <location>
        <begin position="338"/>
        <end position="406"/>
    </location>
</feature>
<proteinExistence type="predicted"/>
<feature type="region of interest" description="Disordered" evidence="1">
    <location>
        <begin position="123"/>
        <end position="190"/>
    </location>
</feature>
<feature type="compositionally biased region" description="Basic residues" evidence="1">
    <location>
        <begin position="138"/>
        <end position="157"/>
    </location>
</feature>
<dbReference type="Proteomes" id="UP001642520">
    <property type="component" value="Unassembled WGS sequence"/>
</dbReference>